<dbReference type="CDD" id="cd09281">
    <property type="entry name" value="UPF0066"/>
    <property type="match status" value="1"/>
</dbReference>
<accession>A0A835MGF7</accession>
<gene>
    <name evidence="7" type="ORF">SADUNF_Sadunf18G0078900</name>
</gene>
<dbReference type="InterPro" id="IPR040372">
    <property type="entry name" value="YaeB-like"/>
</dbReference>
<keyword evidence="2" id="KW-0949">S-adenosyl-L-methionine</keyword>
<evidence type="ECO:0000259" key="6">
    <source>
        <dbReference type="PROSITE" id="PS51668"/>
    </source>
</evidence>
<comment type="caution">
    <text evidence="7">The sequence shown here is derived from an EMBL/GenBank/DDBJ whole genome shotgun (WGS) entry which is preliminary data.</text>
</comment>
<protein>
    <recommendedName>
        <fullName evidence="9">FAS1 domain-containing protein</fullName>
    </recommendedName>
</protein>
<evidence type="ECO:0000313" key="7">
    <source>
        <dbReference type="EMBL" id="KAF9662674.1"/>
    </source>
</evidence>
<dbReference type="InterPro" id="IPR023370">
    <property type="entry name" value="TrmO-like_N"/>
</dbReference>
<dbReference type="FunFam" id="2.30.180.10:FF:000022">
    <property type="entry name" value="fasciclin-like arabinogalactan protein 4"/>
    <property type="match status" value="1"/>
</dbReference>
<dbReference type="NCBIfam" id="TIGR00104">
    <property type="entry name" value="tRNA_TsaA"/>
    <property type="match status" value="1"/>
</dbReference>
<dbReference type="AlphaFoldDB" id="A0A835MGF7"/>
<dbReference type="SMART" id="SM00554">
    <property type="entry name" value="FAS1"/>
    <property type="match status" value="2"/>
</dbReference>
<evidence type="ECO:0000259" key="5">
    <source>
        <dbReference type="PROSITE" id="PS50213"/>
    </source>
</evidence>
<evidence type="ECO:0000256" key="3">
    <source>
        <dbReference type="ARBA" id="ARBA00033753"/>
    </source>
</evidence>
<comment type="similarity">
    <text evidence="1">Belongs to the fasciclin-like AGP family.</text>
</comment>
<dbReference type="PANTHER" id="PTHR12818:SF0">
    <property type="entry name" value="TRNA (ADENINE(37)-N6)-METHYLTRANSFERASE"/>
    <property type="match status" value="1"/>
</dbReference>
<dbReference type="FunFam" id="2.30.180.10:FF:000013">
    <property type="entry name" value="Fasciclin-like arabinogalactan protein 4"/>
    <property type="match status" value="1"/>
</dbReference>
<sequence>MAPINPAISHSTPTTTLTYFVLLFLTTTTPILAITNLTALLSSFPDFSSFTSLIASTPSLTSDLSDRSALTLLVIPNSYLSSSLDLTRRLSPSALADLLRYHILLQYLSSSDLHQVPPAGTLITTLFQTTGRASSNSGSVNVTRNPLTNAITISSPSPFSSSNTTVLSLIKTLPYNVSIISVNSLLVPYGFDLMASETRPTLGLNITKELLDSHNFFVAASLLSASGVVQEFEADEGGAGITLFVPTDSAFSDLSATAISLQSLPADKKADVLKFHVLHSYYPLGSLESIVNPVQPTLATEDMGAGSFTLNISRVNGSVAIDSGIVQASVTQTVFDQNPVVIFGVSKVLLPKEIFGRNPVLTSKPGSPDMGNAQPPVSALSPENSPKMLSSAPGVREENKSGVGGLQWRSTLPLLFVVFVCNSEERGRKTHGRTGDRKFSIKLHVGFRLEMEKATQDFLYLLADTEQDILLEMLIYTQRFDSEDCFNLVPVPLQGRYCCVTGVGSIFWLLWHLLATPMSFEVDPQGGAAMVQKKSKILYSKIQELEISLNSCLQNSAAERQGRIRAQQDLRKALAEPKSENLEQTSYPMTPIGLVQSCFSTRNGTPRQPLLVPLARACIVFDSARVPPASLEGLVEYSHCWIIYVFHLNTNLEKLWKHPSRSKFKAKVRVPKLKGGKMGVFATRSPHRPCPIGLTVAKVEAVRGNMVLLSGVDLVDGTPILDIKPYLPYCDSIQGAAVPEWVMGDNMLAVASVNFSEGFSSSLSDCWETAKKKSLYASPDELQCLIKQVLSWDIRSLSQRNQPHDPLIKTGNGEAPNSALDSDQNQDQEASDNENSQVCHPSGDVTYHLILEGTNVAYRIDFNGNVTVENVVVSSEILNRNQNRCSFFKWRDELNTIFDEVHAWKSYKPIFFFPFQLTAFNSLQRHSLIALV</sequence>
<name>A0A835MGF7_9ROSI</name>
<evidence type="ECO:0000256" key="1">
    <source>
        <dbReference type="ARBA" id="ARBA00007843"/>
    </source>
</evidence>
<dbReference type="Pfam" id="PF02469">
    <property type="entry name" value="Fasciclin"/>
    <property type="match status" value="2"/>
</dbReference>
<feature type="region of interest" description="Disordered" evidence="4">
    <location>
        <begin position="801"/>
        <end position="839"/>
    </location>
</feature>
<dbReference type="Gene3D" id="2.40.30.70">
    <property type="entry name" value="YaeB-like"/>
    <property type="match status" value="1"/>
</dbReference>
<dbReference type="FunFam" id="2.40.30.70:FF:000003">
    <property type="entry name" value="tRNA (Adenine(37)-N6)-methyltransferase isoform A"/>
    <property type="match status" value="1"/>
</dbReference>
<dbReference type="PANTHER" id="PTHR12818">
    <property type="entry name" value="TRNA (ADENINE(37)-N6)-METHYLTRANSFERASE"/>
    <property type="match status" value="1"/>
</dbReference>
<evidence type="ECO:0000256" key="2">
    <source>
        <dbReference type="ARBA" id="ARBA00022691"/>
    </source>
</evidence>
<comment type="similarity">
    <text evidence="3">Belongs to the tRNA methyltransferase O family.</text>
</comment>
<dbReference type="Proteomes" id="UP000657918">
    <property type="component" value="Unassembled WGS sequence"/>
</dbReference>
<dbReference type="InterPro" id="IPR036414">
    <property type="entry name" value="YaeB_N_sf"/>
</dbReference>
<dbReference type="InterPro" id="IPR036413">
    <property type="entry name" value="YaeB-like_sf"/>
</dbReference>
<dbReference type="SUPFAM" id="SSF82153">
    <property type="entry name" value="FAS1 domain"/>
    <property type="match status" value="2"/>
</dbReference>
<reference evidence="7 8" key="1">
    <citation type="submission" date="2020-10" db="EMBL/GenBank/DDBJ databases">
        <title>Plant Genome Project.</title>
        <authorList>
            <person name="Zhang R.-G."/>
        </authorList>
    </citation>
    <scope>NUCLEOTIDE SEQUENCE [LARGE SCALE GENOMIC DNA]</scope>
    <source>
        <strain evidence="7">FAFU-HL-1</strain>
        <tissue evidence="7">Leaf</tissue>
    </source>
</reference>
<feature type="region of interest" description="Disordered" evidence="4">
    <location>
        <begin position="360"/>
        <end position="402"/>
    </location>
</feature>
<organism evidence="7 8">
    <name type="scientific">Salix dunnii</name>
    <dbReference type="NCBI Taxonomy" id="1413687"/>
    <lineage>
        <taxon>Eukaryota</taxon>
        <taxon>Viridiplantae</taxon>
        <taxon>Streptophyta</taxon>
        <taxon>Embryophyta</taxon>
        <taxon>Tracheophyta</taxon>
        <taxon>Spermatophyta</taxon>
        <taxon>Magnoliopsida</taxon>
        <taxon>eudicotyledons</taxon>
        <taxon>Gunneridae</taxon>
        <taxon>Pentapetalae</taxon>
        <taxon>rosids</taxon>
        <taxon>fabids</taxon>
        <taxon>Malpighiales</taxon>
        <taxon>Salicaceae</taxon>
        <taxon>Saliceae</taxon>
        <taxon>Salix</taxon>
    </lineage>
</organism>
<feature type="domain" description="FAS1" evidence="5">
    <location>
        <begin position="203"/>
        <end position="349"/>
    </location>
</feature>
<evidence type="ECO:0000256" key="4">
    <source>
        <dbReference type="SAM" id="MobiDB-lite"/>
    </source>
</evidence>
<keyword evidence="8" id="KW-1185">Reference proteome</keyword>
<dbReference type="InterPro" id="IPR000782">
    <property type="entry name" value="FAS1_domain"/>
</dbReference>
<dbReference type="PROSITE" id="PS51668">
    <property type="entry name" value="TSAA_2"/>
    <property type="match status" value="1"/>
</dbReference>
<dbReference type="SUPFAM" id="SSF118196">
    <property type="entry name" value="YaeB-like"/>
    <property type="match status" value="1"/>
</dbReference>
<feature type="domain" description="TsaA-like" evidence="6">
    <location>
        <begin position="589"/>
        <end position="735"/>
    </location>
</feature>
<dbReference type="InterPro" id="IPR036378">
    <property type="entry name" value="FAS1_dom_sf"/>
</dbReference>
<dbReference type="OrthoDB" id="4882at2759"/>
<feature type="domain" description="FAS1" evidence="5">
    <location>
        <begin position="34"/>
        <end position="166"/>
    </location>
</feature>
<dbReference type="PROSITE" id="PS50213">
    <property type="entry name" value="FAS1"/>
    <property type="match status" value="2"/>
</dbReference>
<evidence type="ECO:0008006" key="9">
    <source>
        <dbReference type="Google" id="ProtNLM"/>
    </source>
</evidence>
<evidence type="ECO:0000313" key="8">
    <source>
        <dbReference type="Proteomes" id="UP000657918"/>
    </source>
</evidence>
<proteinExistence type="inferred from homology"/>
<dbReference type="Gene3D" id="2.30.180.10">
    <property type="entry name" value="FAS1 domain"/>
    <property type="match status" value="2"/>
</dbReference>
<dbReference type="Pfam" id="PF01980">
    <property type="entry name" value="TrmO_N"/>
    <property type="match status" value="1"/>
</dbReference>
<dbReference type="EMBL" id="JADGMS010000018">
    <property type="protein sequence ID" value="KAF9662674.1"/>
    <property type="molecule type" value="Genomic_DNA"/>
</dbReference>